<dbReference type="KEGG" id="bgoe:IFJ75_18650"/>
<dbReference type="PANTHER" id="PTHR43685:SF5">
    <property type="entry name" value="GLYCOSYLTRANSFERASE EPSE-RELATED"/>
    <property type="match status" value="1"/>
</dbReference>
<evidence type="ECO:0000313" key="6">
    <source>
        <dbReference type="Proteomes" id="UP000663918"/>
    </source>
</evidence>
<dbReference type="InterPro" id="IPR001173">
    <property type="entry name" value="Glyco_trans_2-like"/>
</dbReference>
<evidence type="ECO:0000256" key="1">
    <source>
        <dbReference type="ARBA" id="ARBA00006739"/>
    </source>
</evidence>
<dbReference type="PANTHER" id="PTHR43685">
    <property type="entry name" value="GLYCOSYLTRANSFERASE"/>
    <property type="match status" value="1"/>
</dbReference>
<sequence>MTLAETAADPDPQRLGAGVSDRLVFQALYEAVLEREVGEDLLDLYLRTLDSGWPAAAIIASIAGSEEAQAVRERNLRGNPPIPPWERPILLDPTTFADLDAAAFFALLYGAVLERDASETELGHYKTELERGTPLPHLIASIVESEEARAVREEAVEAATPPEVIEPEGVDEAESPVIMRSHEAYSIRTDDVLATIAQVYRAAGREPPALDEALGRFEHFRRGADLSAVVADVTPAPVPAVEPEAAILEPREQVEYVIRILYQDILKRPPAPQEIAVWYDMFQSTGRLSNVVIAIAESAEAQNVRRGAAPSDVSSGVLVQMAYEIILGRGASAFEVDHFRDRMERSGLSVESLTASFFQDSMKRRLAVETPNTENDPSQAYLFGSEGVVDAEVWDTRPRLEPREGAVPANLFRMKRTKGPVVSIITSLYRGGDYIEPFLENITSQTIFKDHCELIIIDANSPENEGEVIERYAERFPNIVYRRFESRIGIYEAWNIGCALAKGRFLTNANLDDCRRADSLELQASVLDSLPFVDVTYQDVLYSFEPNISFEEIEAHGLRAKLPVISHYNLMEFNSPHNGPMWRKTLHAEVGVFNESYKSAADFDFWLRCLIKGKTFYKLNEPHVAYYVNPQGLSTRADTRGVVEANAISRTLYRQIVSPLLTLSDADFLAKVGPVSAEVADSHRRYDILQAALRAHGAGQTGAAA</sequence>
<protein>
    <submittedName>
        <fullName evidence="5">Glycosyltransferase</fullName>
    </submittedName>
</protein>
<dbReference type="RefSeq" id="WP_207870260.1">
    <property type="nucleotide sequence ID" value="NZ_CP062222.1"/>
</dbReference>
<comment type="similarity">
    <text evidence="1">Belongs to the glycosyltransferase 2 family.</text>
</comment>
<dbReference type="AlphaFoldDB" id="A0A975C1I7"/>
<dbReference type="EMBL" id="CP062222">
    <property type="protein sequence ID" value="QTC91187.1"/>
    <property type="molecule type" value="Genomic_DNA"/>
</dbReference>
<dbReference type="SUPFAM" id="SSF53448">
    <property type="entry name" value="Nucleotide-diphospho-sugar transferases"/>
    <property type="match status" value="1"/>
</dbReference>
<keyword evidence="6" id="KW-1185">Reference proteome</keyword>
<dbReference type="GO" id="GO:0016757">
    <property type="term" value="F:glycosyltransferase activity"/>
    <property type="evidence" value="ECO:0007669"/>
    <property type="project" value="UniProtKB-KW"/>
</dbReference>
<dbReference type="InterPro" id="IPR029044">
    <property type="entry name" value="Nucleotide-diphossugar_trans"/>
</dbReference>
<dbReference type="InterPro" id="IPR050834">
    <property type="entry name" value="Glycosyltransf_2"/>
</dbReference>
<evidence type="ECO:0000256" key="2">
    <source>
        <dbReference type="ARBA" id="ARBA00022676"/>
    </source>
</evidence>
<feature type="domain" description="Glycosyltransferase 2-like" evidence="4">
    <location>
        <begin position="423"/>
        <end position="540"/>
    </location>
</feature>
<keyword evidence="2" id="KW-0328">Glycosyltransferase</keyword>
<keyword evidence="3" id="KW-0808">Transferase</keyword>
<name>A0A975C1I7_9CAUL</name>
<reference evidence="5" key="1">
    <citation type="submission" date="2020-09" db="EMBL/GenBank/DDBJ databases">
        <title>Brevundimonas sp. LVF2 isolated from a puddle in Goettingen, Germany.</title>
        <authorList>
            <person name="Friedrich I."/>
            <person name="Klassen A."/>
            <person name="Hannes N."/>
            <person name="Schneider D."/>
            <person name="Hertel R."/>
            <person name="Daniel R."/>
        </authorList>
    </citation>
    <scope>NUCLEOTIDE SEQUENCE</scope>
    <source>
        <strain evidence="5">LVF2</strain>
    </source>
</reference>
<evidence type="ECO:0000256" key="3">
    <source>
        <dbReference type="ARBA" id="ARBA00022679"/>
    </source>
</evidence>
<evidence type="ECO:0000313" key="5">
    <source>
        <dbReference type="EMBL" id="QTC91187.1"/>
    </source>
</evidence>
<gene>
    <name evidence="5" type="ORF">IFJ75_18650</name>
</gene>
<organism evidence="5 6">
    <name type="scientific">Brevundimonas goettingensis</name>
    <dbReference type="NCBI Taxonomy" id="2774190"/>
    <lineage>
        <taxon>Bacteria</taxon>
        <taxon>Pseudomonadati</taxon>
        <taxon>Pseudomonadota</taxon>
        <taxon>Alphaproteobacteria</taxon>
        <taxon>Caulobacterales</taxon>
        <taxon>Caulobacteraceae</taxon>
        <taxon>Brevundimonas</taxon>
    </lineage>
</organism>
<proteinExistence type="inferred from homology"/>
<evidence type="ECO:0000259" key="4">
    <source>
        <dbReference type="Pfam" id="PF00535"/>
    </source>
</evidence>
<dbReference type="Proteomes" id="UP000663918">
    <property type="component" value="Chromosome"/>
</dbReference>
<accession>A0A975C1I7</accession>
<dbReference type="Gene3D" id="3.90.550.10">
    <property type="entry name" value="Spore Coat Polysaccharide Biosynthesis Protein SpsA, Chain A"/>
    <property type="match status" value="1"/>
</dbReference>
<dbReference type="Pfam" id="PF00535">
    <property type="entry name" value="Glycos_transf_2"/>
    <property type="match status" value="1"/>
</dbReference>